<proteinExistence type="predicted"/>
<accession>F0W694</accession>
<reference evidence="1" key="1">
    <citation type="journal article" date="2011" name="PLoS Biol.">
        <title>Gene gain and loss during evolution of obligate parasitism in the white rust pathogen of Arabidopsis thaliana.</title>
        <authorList>
            <person name="Kemen E."/>
            <person name="Gardiner A."/>
            <person name="Schultz-Larsen T."/>
            <person name="Kemen A.C."/>
            <person name="Balmuth A.L."/>
            <person name="Robert-Seilaniantz A."/>
            <person name="Bailey K."/>
            <person name="Holub E."/>
            <person name="Studholme D.J."/>
            <person name="Maclean D."/>
            <person name="Jones J.D."/>
        </authorList>
    </citation>
    <scope>NUCLEOTIDE SEQUENCE</scope>
</reference>
<reference evidence="1" key="2">
    <citation type="submission" date="2011-02" db="EMBL/GenBank/DDBJ databases">
        <authorList>
            <person name="MacLean D."/>
        </authorList>
    </citation>
    <scope>NUCLEOTIDE SEQUENCE</scope>
</reference>
<dbReference type="EMBL" id="FR824069">
    <property type="protein sequence ID" value="CCA16637.1"/>
    <property type="molecule type" value="Genomic_DNA"/>
</dbReference>
<gene>
    <name evidence="1" type="primary">AlNc14C24G2394</name>
    <name evidence="1" type="ORF">ALNC14_027800</name>
</gene>
<evidence type="ECO:0000313" key="1">
    <source>
        <dbReference type="EMBL" id="CCA16637.1"/>
    </source>
</evidence>
<sequence length="67" mass="7606">MYMSTKLLAWETLSWSCKLAYTYERGTWNDDSGTGGGLINSHVLKCFPSLQVDHLYIPYDCTLKANP</sequence>
<organism evidence="1">
    <name type="scientific">Albugo laibachii Nc14</name>
    <dbReference type="NCBI Taxonomy" id="890382"/>
    <lineage>
        <taxon>Eukaryota</taxon>
        <taxon>Sar</taxon>
        <taxon>Stramenopiles</taxon>
        <taxon>Oomycota</taxon>
        <taxon>Peronosporomycetes</taxon>
        <taxon>Albuginales</taxon>
        <taxon>Albuginaceae</taxon>
        <taxon>Albugo</taxon>
    </lineage>
</organism>
<dbReference type="HOGENOM" id="CLU_2817763_0_0_1"/>
<name>F0W694_9STRA</name>
<protein>
    <submittedName>
        <fullName evidence="1">AlNc14C24G2394 protein</fullName>
    </submittedName>
</protein>
<dbReference type="AlphaFoldDB" id="F0W694"/>